<dbReference type="STRING" id="659014.SAMN04487996_110150"/>
<dbReference type="AlphaFoldDB" id="A0A1G7KLM4"/>
<proteinExistence type="predicted"/>
<dbReference type="Pfam" id="PF13585">
    <property type="entry name" value="CHU_C"/>
    <property type="match status" value="1"/>
</dbReference>
<keyword evidence="1" id="KW-0732">Signal</keyword>
<feature type="chain" id="PRO_5011614722" evidence="1">
    <location>
        <begin position="21"/>
        <end position="735"/>
    </location>
</feature>
<evidence type="ECO:0000313" key="3">
    <source>
        <dbReference type="Proteomes" id="UP000198748"/>
    </source>
</evidence>
<name>A0A1G7KLM4_9BACT</name>
<sequence length="735" mass="81589">MKKRFILLILMLFAICEAKATHIVGGQLFITQNQDNYYNYNMGLTMYFDALNGNPGAEDPFVTIYVFRKRDNVAIGYLEAPKIERKSVNYANPLCGISTLQTWQITYSSAVHLTPTDFDDSQGYYMVWDRCCRNGTITNIQAPGDAGSLFYLEFPPLFKNNANFKNSSPVFPEIKGDYACVNSPFLFDFGGTDADGDSLVYSLVTPMQGYADKSNPSAPARGSSNYPRLTWVDGISVSNMIPGPDPLKVNKSTGMLSVTAGSIGLYVFAVQVEEYRNGVKIGMLTRDFQLKVVDCPKMDPPKLLFKPKGKNTWYTENEIITIKKDDPDCFEVMVTDPTVNQIVAIDGKAVNNSKDYFTLLPAQFTTRVPNDTLKFQVCLEDCFVTYDNRPIKIQLIAQDGSCPFPLTDTLNIYIRRESNGNNAPTVSTSLPGDYVHVTAGVPVTFDVYGKDPDKDNLALSGRGQDFNMNDMGMDFKPASGQATVQQKFTWVPPCNAKKGDTLAVDFKVEDMRCEGNPMPVSKPVYFIVDESPNRPPAVKTSLPIQEITYQIGTSPGITFDVLASDPDTNMIVLTAAGRGFDMKDAGMIFEAKTGVKSVTSPYAWNPECAVLNGQAEQTFLVDFVTQDKSCAAATDTTTVKVTIKDNGSTPFPEFPNVITPNGDGKNDCLVFQELPADNCDDYFKDITVFNRWGKQVYYSKFRPNNWCPDKISGGYYYFVVQYTKRTYKGGLTVLK</sequence>
<dbReference type="RefSeq" id="WP_090152807.1">
    <property type="nucleotide sequence ID" value="NZ_FNAN01000010.1"/>
</dbReference>
<dbReference type="EMBL" id="FNAN01000010">
    <property type="protein sequence ID" value="SDF37830.1"/>
    <property type="molecule type" value="Genomic_DNA"/>
</dbReference>
<evidence type="ECO:0000256" key="1">
    <source>
        <dbReference type="SAM" id="SignalP"/>
    </source>
</evidence>
<dbReference type="Proteomes" id="UP000198748">
    <property type="component" value="Unassembled WGS sequence"/>
</dbReference>
<reference evidence="3" key="1">
    <citation type="submission" date="2016-10" db="EMBL/GenBank/DDBJ databases">
        <authorList>
            <person name="Varghese N."/>
            <person name="Submissions S."/>
        </authorList>
    </citation>
    <scope>NUCLEOTIDE SEQUENCE [LARGE SCALE GENOMIC DNA]</scope>
    <source>
        <strain evidence="3">DSM 25329</strain>
    </source>
</reference>
<keyword evidence="3" id="KW-1185">Reference proteome</keyword>
<accession>A0A1G7KLM4</accession>
<dbReference type="OrthoDB" id="1490014at2"/>
<feature type="signal peptide" evidence="1">
    <location>
        <begin position="1"/>
        <end position="20"/>
    </location>
</feature>
<protein>
    <submittedName>
        <fullName evidence="2">C-terminal domain of CHU protein family protein</fullName>
    </submittedName>
</protein>
<organism evidence="2 3">
    <name type="scientific">Dyadobacter soli</name>
    <dbReference type="NCBI Taxonomy" id="659014"/>
    <lineage>
        <taxon>Bacteria</taxon>
        <taxon>Pseudomonadati</taxon>
        <taxon>Bacteroidota</taxon>
        <taxon>Cytophagia</taxon>
        <taxon>Cytophagales</taxon>
        <taxon>Spirosomataceae</taxon>
        <taxon>Dyadobacter</taxon>
    </lineage>
</organism>
<evidence type="ECO:0000313" key="2">
    <source>
        <dbReference type="EMBL" id="SDF37830.1"/>
    </source>
</evidence>
<gene>
    <name evidence="2" type="ORF">SAMN04487996_110150</name>
</gene>